<name>X1TH98_9ZZZZ</name>
<evidence type="ECO:0008006" key="2">
    <source>
        <dbReference type="Google" id="ProtNLM"/>
    </source>
</evidence>
<comment type="caution">
    <text evidence="1">The sequence shown here is derived from an EMBL/GenBank/DDBJ whole genome shotgun (WGS) entry which is preliminary data.</text>
</comment>
<proteinExistence type="predicted"/>
<evidence type="ECO:0000313" key="1">
    <source>
        <dbReference type="EMBL" id="GAI90736.1"/>
    </source>
</evidence>
<organism evidence="1">
    <name type="scientific">marine sediment metagenome</name>
    <dbReference type="NCBI Taxonomy" id="412755"/>
    <lineage>
        <taxon>unclassified sequences</taxon>
        <taxon>metagenomes</taxon>
        <taxon>ecological metagenomes</taxon>
    </lineage>
</organism>
<feature type="non-terminal residue" evidence="1">
    <location>
        <position position="1"/>
    </location>
</feature>
<dbReference type="EMBL" id="BARW01017729">
    <property type="protein sequence ID" value="GAI90736.1"/>
    <property type="molecule type" value="Genomic_DNA"/>
</dbReference>
<dbReference type="AlphaFoldDB" id="X1TH98"/>
<accession>X1TH98</accession>
<dbReference type="InterPro" id="IPR011990">
    <property type="entry name" value="TPR-like_helical_dom_sf"/>
</dbReference>
<dbReference type="Gene3D" id="1.25.40.10">
    <property type="entry name" value="Tetratricopeptide repeat domain"/>
    <property type="match status" value="1"/>
</dbReference>
<gene>
    <name evidence="1" type="ORF">S12H4_30552</name>
</gene>
<sequence length="114" mass="13494">EGMLEKAIHNNDEIERIKKAKPYVKALKILIEGKNDEHYQNYATVGHCYELEKEYGKSLKYYEISLSKIRRDPKIKKILEDRDPLDEEKQLWESIIEGLNQQIDRVKSKMSKAD</sequence>
<protein>
    <recommendedName>
        <fullName evidence="2">Tetratricopeptide repeat protein</fullName>
    </recommendedName>
</protein>
<reference evidence="1" key="1">
    <citation type="journal article" date="2014" name="Front. Microbiol.">
        <title>High frequency of phylogenetically diverse reductive dehalogenase-homologous genes in deep subseafloor sedimentary metagenomes.</title>
        <authorList>
            <person name="Kawai M."/>
            <person name="Futagami T."/>
            <person name="Toyoda A."/>
            <person name="Takaki Y."/>
            <person name="Nishi S."/>
            <person name="Hori S."/>
            <person name="Arai W."/>
            <person name="Tsubouchi T."/>
            <person name="Morono Y."/>
            <person name="Uchiyama I."/>
            <person name="Ito T."/>
            <person name="Fujiyama A."/>
            <person name="Inagaki F."/>
            <person name="Takami H."/>
        </authorList>
    </citation>
    <scope>NUCLEOTIDE SEQUENCE</scope>
    <source>
        <strain evidence="1">Expedition CK06-06</strain>
    </source>
</reference>